<name>A0AAV0G2P2_9ASTE</name>
<dbReference type="Proteomes" id="UP001152523">
    <property type="component" value="Unassembled WGS sequence"/>
</dbReference>
<accession>A0AAV0G2P2</accession>
<evidence type="ECO:0000313" key="1">
    <source>
        <dbReference type="EMBL" id="CAH9141989.1"/>
    </source>
</evidence>
<sequence length="118" mass="13528">MTSLNSYTQCVYVCFLSFCHHSFFTPSTFNCSKLVTPPYYNKRFPSKVLILVAIFRVTMKQATKLTITIVSFLGVKLQHSLSFCPVYCPSTIGYTVIKLPECMPLWIEPQCSVQHHHL</sequence>
<dbReference type="AlphaFoldDB" id="A0AAV0G2P2"/>
<protein>
    <submittedName>
        <fullName evidence="1">Uncharacterized protein</fullName>
    </submittedName>
</protein>
<organism evidence="1 2">
    <name type="scientific">Cuscuta epithymum</name>
    <dbReference type="NCBI Taxonomy" id="186058"/>
    <lineage>
        <taxon>Eukaryota</taxon>
        <taxon>Viridiplantae</taxon>
        <taxon>Streptophyta</taxon>
        <taxon>Embryophyta</taxon>
        <taxon>Tracheophyta</taxon>
        <taxon>Spermatophyta</taxon>
        <taxon>Magnoliopsida</taxon>
        <taxon>eudicotyledons</taxon>
        <taxon>Gunneridae</taxon>
        <taxon>Pentapetalae</taxon>
        <taxon>asterids</taxon>
        <taxon>lamiids</taxon>
        <taxon>Solanales</taxon>
        <taxon>Convolvulaceae</taxon>
        <taxon>Cuscuteae</taxon>
        <taxon>Cuscuta</taxon>
        <taxon>Cuscuta subgen. Cuscuta</taxon>
    </lineage>
</organism>
<keyword evidence="2" id="KW-1185">Reference proteome</keyword>
<proteinExistence type="predicted"/>
<reference evidence="1" key="1">
    <citation type="submission" date="2022-07" db="EMBL/GenBank/DDBJ databases">
        <authorList>
            <person name="Macas J."/>
            <person name="Novak P."/>
            <person name="Neumann P."/>
        </authorList>
    </citation>
    <scope>NUCLEOTIDE SEQUENCE</scope>
</reference>
<dbReference type="EMBL" id="CAMAPF010001034">
    <property type="protein sequence ID" value="CAH9141989.1"/>
    <property type="molecule type" value="Genomic_DNA"/>
</dbReference>
<comment type="caution">
    <text evidence="1">The sequence shown here is derived from an EMBL/GenBank/DDBJ whole genome shotgun (WGS) entry which is preliminary data.</text>
</comment>
<evidence type="ECO:0000313" key="2">
    <source>
        <dbReference type="Proteomes" id="UP001152523"/>
    </source>
</evidence>
<gene>
    <name evidence="1" type="ORF">CEPIT_LOCUS39553</name>
</gene>